<dbReference type="AlphaFoldDB" id="L9W5V4"/>
<dbReference type="InterPro" id="IPR055995">
    <property type="entry name" value="DUF7573"/>
</dbReference>
<keyword evidence="4" id="KW-1185">Reference proteome</keyword>
<comment type="caution">
    <text evidence="3">The sequence shown here is derived from an EMBL/GenBank/DDBJ whole genome shotgun (WGS) entry which is preliminary data.</text>
</comment>
<reference evidence="3 4" key="1">
    <citation type="journal article" date="2014" name="PLoS Genet.">
        <title>Phylogenetically driven sequencing of extremely halophilic archaea reveals strategies for static and dynamic osmo-response.</title>
        <authorList>
            <person name="Becker E.A."/>
            <person name="Seitzer P.M."/>
            <person name="Tritt A."/>
            <person name="Larsen D."/>
            <person name="Krusor M."/>
            <person name="Yao A.I."/>
            <person name="Wu D."/>
            <person name="Madern D."/>
            <person name="Eisen J.A."/>
            <person name="Darling A.E."/>
            <person name="Facciotti M.T."/>
        </authorList>
    </citation>
    <scope>NUCLEOTIDE SEQUENCE [LARGE SCALE GENOMIC DNA]</scope>
    <source>
        <strain evidence="3 4">GA33</strain>
    </source>
</reference>
<dbReference type="EMBL" id="AOHW01000009">
    <property type="protein sequence ID" value="ELY44737.1"/>
    <property type="molecule type" value="Genomic_DNA"/>
</dbReference>
<proteinExistence type="predicted"/>
<evidence type="ECO:0000259" key="2">
    <source>
        <dbReference type="Pfam" id="PF24458"/>
    </source>
</evidence>
<evidence type="ECO:0000313" key="3">
    <source>
        <dbReference type="EMBL" id="ELY44737.1"/>
    </source>
</evidence>
<dbReference type="PATRIC" id="fig|1114856.3.peg.907"/>
<dbReference type="Pfam" id="PF24458">
    <property type="entry name" value="DUF7573"/>
    <property type="match status" value="1"/>
</dbReference>
<name>L9W5V4_9EURY</name>
<accession>L9W5V4</accession>
<evidence type="ECO:0000256" key="1">
    <source>
        <dbReference type="SAM" id="MobiDB-lite"/>
    </source>
</evidence>
<feature type="compositionally biased region" description="Acidic residues" evidence="1">
    <location>
        <begin position="11"/>
        <end position="21"/>
    </location>
</feature>
<sequence length="110" mass="12168">MTDDATLSDFDSGEGTDEDPDEQRSNSNSNSTTEVETGERAPDNGSNDGEPVDDETTDHSVRETRDADVDGETARSTYAWGTYTCSRCDTETERVWRDEGDFVCPACKPW</sequence>
<protein>
    <recommendedName>
        <fullName evidence="2">DUF7573 domain-containing protein</fullName>
    </recommendedName>
</protein>
<dbReference type="RefSeq" id="WP_006088632.1">
    <property type="nucleotide sequence ID" value="NZ_AOHW01000009.1"/>
</dbReference>
<gene>
    <name evidence="3" type="ORF">C496_04366</name>
</gene>
<feature type="region of interest" description="Disordered" evidence="1">
    <location>
        <begin position="1"/>
        <end position="76"/>
    </location>
</feature>
<dbReference type="eggNOG" id="arCOG06320">
    <property type="taxonomic scope" value="Archaea"/>
</dbReference>
<evidence type="ECO:0000313" key="4">
    <source>
        <dbReference type="Proteomes" id="UP000011599"/>
    </source>
</evidence>
<organism evidence="3 4">
    <name type="scientific">Natronorubrum tibetense GA33</name>
    <dbReference type="NCBI Taxonomy" id="1114856"/>
    <lineage>
        <taxon>Archaea</taxon>
        <taxon>Methanobacteriati</taxon>
        <taxon>Methanobacteriota</taxon>
        <taxon>Stenosarchaea group</taxon>
        <taxon>Halobacteria</taxon>
        <taxon>Halobacteriales</taxon>
        <taxon>Natrialbaceae</taxon>
        <taxon>Natronorubrum</taxon>
    </lineage>
</organism>
<feature type="compositionally biased region" description="Basic and acidic residues" evidence="1">
    <location>
        <begin position="57"/>
        <end position="68"/>
    </location>
</feature>
<feature type="domain" description="DUF7573" evidence="2">
    <location>
        <begin position="74"/>
        <end position="110"/>
    </location>
</feature>
<dbReference type="STRING" id="1114856.GCA_000383975_02051"/>
<dbReference type="OrthoDB" id="163148at2157"/>
<dbReference type="Proteomes" id="UP000011599">
    <property type="component" value="Unassembled WGS sequence"/>
</dbReference>